<dbReference type="EMBL" id="MT142189">
    <property type="protein sequence ID" value="QJA75861.1"/>
    <property type="molecule type" value="Genomic_DNA"/>
</dbReference>
<organism evidence="2">
    <name type="scientific">viral metagenome</name>
    <dbReference type="NCBI Taxonomy" id="1070528"/>
    <lineage>
        <taxon>unclassified sequences</taxon>
        <taxon>metagenomes</taxon>
        <taxon>organismal metagenomes</taxon>
    </lineage>
</organism>
<evidence type="ECO:0000313" key="2">
    <source>
        <dbReference type="EMBL" id="QJA75861.1"/>
    </source>
</evidence>
<evidence type="ECO:0000256" key="1">
    <source>
        <dbReference type="SAM" id="MobiDB-lite"/>
    </source>
</evidence>
<dbReference type="AlphaFoldDB" id="A0A6M3K2J8"/>
<proteinExistence type="predicted"/>
<accession>A0A6M3K2J8</accession>
<sequence>MSVKHPGGPPNPRPKPKPRPKRSIDFENELLEGMSFDNNMIKIRSRELEYKLKQEKSQRKEFFVQSIKKGMMNRDIVRAYKVSGLTYQNQFTINIWIRYYRDKIKKGEL</sequence>
<name>A0A6M3K2J8_9ZZZZ</name>
<gene>
    <name evidence="2" type="ORF">MM415A01668_0010</name>
</gene>
<feature type="region of interest" description="Disordered" evidence="1">
    <location>
        <begin position="1"/>
        <end position="23"/>
    </location>
</feature>
<protein>
    <submittedName>
        <fullName evidence="2">Uncharacterized protein</fullName>
    </submittedName>
</protein>
<reference evidence="2" key="1">
    <citation type="submission" date="2020-03" db="EMBL/GenBank/DDBJ databases">
        <title>The deep terrestrial virosphere.</title>
        <authorList>
            <person name="Holmfeldt K."/>
            <person name="Nilsson E."/>
            <person name="Simone D."/>
            <person name="Lopez-Fernandez M."/>
            <person name="Wu X."/>
            <person name="de Brujin I."/>
            <person name="Lundin D."/>
            <person name="Andersson A."/>
            <person name="Bertilsson S."/>
            <person name="Dopson M."/>
        </authorList>
    </citation>
    <scope>NUCLEOTIDE SEQUENCE</scope>
    <source>
        <strain evidence="2">MM415A01668</strain>
    </source>
</reference>